<evidence type="ECO:0000313" key="1">
    <source>
        <dbReference type="EMBL" id="PTQ51026.1"/>
    </source>
</evidence>
<comment type="caution">
    <text evidence="1">The sequence shown here is derived from an EMBL/GenBank/DDBJ whole genome shotgun (WGS) entry which is preliminary data.</text>
</comment>
<dbReference type="AlphaFoldDB" id="A0A2T5G4A5"/>
<sequence length="70" mass="7626">MADLRRRLERLERNVRPRGGGRCPACGGALPATWLDMVRLAEADGAICVCDGSPWMELLRNDEAAGGEGW</sequence>
<organism evidence="1 2">
    <name type="scientific">Hydrogenibacillus schlegelii</name>
    <name type="common">Bacillus schlegelii</name>
    <dbReference type="NCBI Taxonomy" id="1484"/>
    <lineage>
        <taxon>Bacteria</taxon>
        <taxon>Bacillati</taxon>
        <taxon>Bacillota</taxon>
        <taxon>Bacilli</taxon>
        <taxon>Bacillales</taxon>
        <taxon>Bacillales Family X. Incertae Sedis</taxon>
        <taxon>Hydrogenibacillus</taxon>
    </lineage>
</organism>
<accession>A0A2T5G4A5</accession>
<dbReference type="RefSeq" id="WP_273000751.1">
    <property type="nucleotide sequence ID" value="NZ_PEBV01000055.1"/>
</dbReference>
<gene>
    <name evidence="1" type="ORF">HSCHL_1634</name>
</gene>
<evidence type="ECO:0000313" key="2">
    <source>
        <dbReference type="Proteomes" id="UP000244180"/>
    </source>
</evidence>
<dbReference type="EMBL" id="PEBV01000055">
    <property type="protein sequence ID" value="PTQ51026.1"/>
    <property type="molecule type" value="Genomic_DNA"/>
</dbReference>
<reference evidence="1 2" key="1">
    <citation type="submission" date="2017-08" db="EMBL/GenBank/DDBJ databases">
        <title>Burning lignite coal seam in the remote Altai Mountains harbors a hydrogen-driven thermophilic microbial community.</title>
        <authorList>
            <person name="Kadnikov V.V."/>
            <person name="Mardanov A.V."/>
            <person name="Ivasenko D."/>
            <person name="Beletsky A.V."/>
            <person name="Karnachuk O.V."/>
            <person name="Ravin N.V."/>
        </authorList>
    </citation>
    <scope>NUCLEOTIDE SEQUENCE [LARGE SCALE GENOMIC DNA]</scope>
    <source>
        <strain evidence="1">AL33</strain>
    </source>
</reference>
<dbReference type="Proteomes" id="UP000244180">
    <property type="component" value="Unassembled WGS sequence"/>
</dbReference>
<proteinExistence type="predicted"/>
<protein>
    <submittedName>
        <fullName evidence="1">Uncharacterized protein</fullName>
    </submittedName>
</protein>
<name>A0A2T5G4A5_HYDSH</name>